<keyword evidence="3" id="KW-1185">Reference proteome</keyword>
<sequence length="538" mass="62008">MSALNWKSAPTPLQEVSVDPDVREKEKEKIRQDVEFYESIRLDLKDKSASTAHKKAKAAWEKHTNRNTWTNHGLITRRQEEAYLSTKAGLDIQGNNAKESETLWLPTQFSEKQFFLKSQFGVRARKGPEQQVDNLLGYITVHMLQQPMMMIEAKRHPKRREYMTPAEITALENQVEKYCRKWLTDNPHIPFLYAVTCASTEMRFWMMERKRDMERAKMVGLWEPDKRTWNEYRDPGLDCDADIISAAINLIKDHPNGSDYAVTTTSGSQSQSDGAPSAVPSRATRETSGSRRGTPSGYSRGDRNRSRDRSDNKSDDQPSSQEETSEQRAERHRQRDRERERARESERSERRDREKDKGKGKEAERFERSERRYKEREGGERRETSDRPRSLQSSTAINVPRSSSREVPRRSNTSTSERGNLASSSSPEYPVQTPIPIRELRERGDTDRAERSSTRDGKRVESSSNGKLTETKKRDLQARRTDSLSTVPSTSSDDRNTSSSDNREPRPKSTKKVGDASADARRKSNREKSSRIDELDRR</sequence>
<feature type="compositionally biased region" description="Basic and acidic residues" evidence="1">
    <location>
        <begin position="492"/>
        <end position="538"/>
    </location>
</feature>
<evidence type="ECO:0000313" key="3">
    <source>
        <dbReference type="Proteomes" id="UP000297814"/>
    </source>
</evidence>
<feature type="compositionally biased region" description="Basic and acidic residues" evidence="1">
    <location>
        <begin position="325"/>
        <end position="389"/>
    </location>
</feature>
<feature type="compositionally biased region" description="Low complexity" evidence="1">
    <location>
        <begin position="263"/>
        <end position="272"/>
    </location>
</feature>
<evidence type="ECO:0000313" key="2">
    <source>
        <dbReference type="EMBL" id="TGO41118.1"/>
    </source>
</evidence>
<dbReference type="EMBL" id="PQXK01000026">
    <property type="protein sequence ID" value="TGO41118.1"/>
    <property type="molecule type" value="Genomic_DNA"/>
</dbReference>
<feature type="compositionally biased region" description="Basic and acidic residues" evidence="1">
    <location>
        <begin position="438"/>
        <end position="461"/>
    </location>
</feature>
<dbReference type="Proteomes" id="UP000297814">
    <property type="component" value="Unassembled WGS sequence"/>
</dbReference>
<feature type="compositionally biased region" description="Basic and acidic residues" evidence="1">
    <location>
        <begin position="469"/>
        <end position="482"/>
    </location>
</feature>
<proteinExistence type="predicted"/>
<feature type="region of interest" description="Disordered" evidence="1">
    <location>
        <begin position="259"/>
        <end position="538"/>
    </location>
</feature>
<protein>
    <submittedName>
        <fullName evidence="2">Uncharacterized protein</fullName>
    </submittedName>
</protein>
<evidence type="ECO:0000256" key="1">
    <source>
        <dbReference type="SAM" id="MobiDB-lite"/>
    </source>
</evidence>
<reference evidence="2 3" key="1">
    <citation type="submission" date="2017-12" db="EMBL/GenBank/DDBJ databases">
        <title>Comparative genomics of Botrytis spp.</title>
        <authorList>
            <person name="Valero-Jimenez C.A."/>
            <person name="Tapia P."/>
            <person name="Veloso J."/>
            <person name="Silva-Moreno E."/>
            <person name="Staats M."/>
            <person name="Valdes J.H."/>
            <person name="Van Kan J.A.L."/>
        </authorList>
    </citation>
    <scope>NUCLEOTIDE SEQUENCE [LARGE SCALE GENOMIC DNA]</scope>
    <source>
        <strain evidence="2 3">Bh0001</strain>
    </source>
</reference>
<accession>A0A4Z1GX67</accession>
<organism evidence="2 3">
    <name type="scientific">Botrytis hyacinthi</name>
    <dbReference type="NCBI Taxonomy" id="278943"/>
    <lineage>
        <taxon>Eukaryota</taxon>
        <taxon>Fungi</taxon>
        <taxon>Dikarya</taxon>
        <taxon>Ascomycota</taxon>
        <taxon>Pezizomycotina</taxon>
        <taxon>Leotiomycetes</taxon>
        <taxon>Helotiales</taxon>
        <taxon>Sclerotiniaceae</taxon>
        <taxon>Botrytis</taxon>
    </lineage>
</organism>
<feature type="compositionally biased region" description="Basic and acidic residues" evidence="1">
    <location>
        <begin position="300"/>
        <end position="316"/>
    </location>
</feature>
<comment type="caution">
    <text evidence="2">The sequence shown here is derived from an EMBL/GenBank/DDBJ whole genome shotgun (WGS) entry which is preliminary data.</text>
</comment>
<dbReference type="AlphaFoldDB" id="A0A4Z1GX67"/>
<gene>
    <name evidence="2" type="ORF">BHYA_0026g00250</name>
</gene>
<feature type="region of interest" description="Disordered" evidence="1">
    <location>
        <begin position="1"/>
        <end position="25"/>
    </location>
</feature>
<name>A0A4Z1GX67_9HELO</name>
<feature type="compositionally biased region" description="Polar residues" evidence="1">
    <location>
        <begin position="412"/>
        <end position="427"/>
    </location>
</feature>